<accession>A0A9D4JAQ4</accession>
<dbReference type="EMBL" id="JAIWYP010000007">
    <property type="protein sequence ID" value="KAH3801588.1"/>
    <property type="molecule type" value="Genomic_DNA"/>
</dbReference>
<name>A0A9D4JAQ4_DREPO</name>
<feature type="region of interest" description="Disordered" evidence="1">
    <location>
        <begin position="95"/>
        <end position="152"/>
    </location>
</feature>
<reference evidence="2" key="1">
    <citation type="journal article" date="2019" name="bioRxiv">
        <title>The Genome of the Zebra Mussel, Dreissena polymorpha: A Resource for Invasive Species Research.</title>
        <authorList>
            <person name="McCartney M.A."/>
            <person name="Auch B."/>
            <person name="Kono T."/>
            <person name="Mallez S."/>
            <person name="Zhang Y."/>
            <person name="Obille A."/>
            <person name="Becker A."/>
            <person name="Abrahante J.E."/>
            <person name="Garbe J."/>
            <person name="Badalamenti J.P."/>
            <person name="Herman A."/>
            <person name="Mangelson H."/>
            <person name="Liachko I."/>
            <person name="Sullivan S."/>
            <person name="Sone E.D."/>
            <person name="Koren S."/>
            <person name="Silverstein K.A.T."/>
            <person name="Beckman K.B."/>
            <person name="Gohl D.M."/>
        </authorList>
    </citation>
    <scope>NUCLEOTIDE SEQUENCE</scope>
    <source>
        <strain evidence="2">Duluth1</strain>
        <tissue evidence="2">Whole animal</tissue>
    </source>
</reference>
<evidence type="ECO:0000256" key="1">
    <source>
        <dbReference type="SAM" id="MobiDB-lite"/>
    </source>
</evidence>
<comment type="caution">
    <text evidence="2">The sequence shown here is derived from an EMBL/GenBank/DDBJ whole genome shotgun (WGS) entry which is preliminary data.</text>
</comment>
<evidence type="ECO:0000313" key="2">
    <source>
        <dbReference type="EMBL" id="KAH3801588.1"/>
    </source>
</evidence>
<reference evidence="2" key="2">
    <citation type="submission" date="2020-11" db="EMBL/GenBank/DDBJ databases">
        <authorList>
            <person name="McCartney M.A."/>
            <person name="Auch B."/>
            <person name="Kono T."/>
            <person name="Mallez S."/>
            <person name="Becker A."/>
            <person name="Gohl D.M."/>
            <person name="Silverstein K.A.T."/>
            <person name="Koren S."/>
            <person name="Bechman K.B."/>
            <person name="Herman A."/>
            <person name="Abrahante J.E."/>
            <person name="Garbe J."/>
        </authorList>
    </citation>
    <scope>NUCLEOTIDE SEQUENCE</scope>
    <source>
        <strain evidence="2">Duluth1</strain>
        <tissue evidence="2">Whole animal</tissue>
    </source>
</reference>
<dbReference type="Proteomes" id="UP000828390">
    <property type="component" value="Unassembled WGS sequence"/>
</dbReference>
<gene>
    <name evidence="2" type="ORF">DPMN_155243</name>
</gene>
<dbReference type="AlphaFoldDB" id="A0A9D4JAQ4"/>
<keyword evidence="3" id="KW-1185">Reference proteome</keyword>
<proteinExistence type="predicted"/>
<organism evidence="2 3">
    <name type="scientific">Dreissena polymorpha</name>
    <name type="common">Zebra mussel</name>
    <name type="synonym">Mytilus polymorpha</name>
    <dbReference type="NCBI Taxonomy" id="45954"/>
    <lineage>
        <taxon>Eukaryota</taxon>
        <taxon>Metazoa</taxon>
        <taxon>Spiralia</taxon>
        <taxon>Lophotrochozoa</taxon>
        <taxon>Mollusca</taxon>
        <taxon>Bivalvia</taxon>
        <taxon>Autobranchia</taxon>
        <taxon>Heteroconchia</taxon>
        <taxon>Euheterodonta</taxon>
        <taxon>Imparidentia</taxon>
        <taxon>Neoheterodontei</taxon>
        <taxon>Myida</taxon>
        <taxon>Dreissenoidea</taxon>
        <taxon>Dreissenidae</taxon>
        <taxon>Dreissena</taxon>
    </lineage>
</organism>
<protein>
    <submittedName>
        <fullName evidence="2">Uncharacterized protein</fullName>
    </submittedName>
</protein>
<sequence>MHALFKALEDMVRSVVQDFISQVITGINASLNDKLAFLTQANTHLKNQVAELLFQADRAEQYSRRNCLRITGIPELCRFQSNLFAEVARCIVENQYDDDNGDDGNDDNDNDVADDKEEMEKEEEGEKEEEEKKEEEQEEQEEEEEQGQAEEE</sequence>
<evidence type="ECO:0000313" key="3">
    <source>
        <dbReference type="Proteomes" id="UP000828390"/>
    </source>
</evidence>